<feature type="chain" id="PRO_5026268167" evidence="2">
    <location>
        <begin position="30"/>
        <end position="869"/>
    </location>
</feature>
<accession>A0A6I6AD56</accession>
<feature type="domain" description="DUF1549" evidence="3">
    <location>
        <begin position="172"/>
        <end position="378"/>
    </location>
</feature>
<evidence type="ECO:0000256" key="2">
    <source>
        <dbReference type="SAM" id="SignalP"/>
    </source>
</evidence>
<dbReference type="EMBL" id="CP043930">
    <property type="protein sequence ID" value="QGQ23560.1"/>
    <property type="molecule type" value="Genomic_DNA"/>
</dbReference>
<dbReference type="InterPro" id="IPR011444">
    <property type="entry name" value="DUF1549"/>
</dbReference>
<evidence type="ECO:0000313" key="6">
    <source>
        <dbReference type="EMBL" id="QGQ23560.1"/>
    </source>
</evidence>
<dbReference type="InterPro" id="IPR011429">
    <property type="entry name" value="Cyt_c_Planctomycete-type"/>
</dbReference>
<protein>
    <submittedName>
        <fullName evidence="6">DUF1553 domain-containing protein</fullName>
    </submittedName>
</protein>
<dbReference type="SUPFAM" id="SSF46626">
    <property type="entry name" value="Cytochrome c"/>
    <property type="match status" value="1"/>
</dbReference>
<dbReference type="InterPro" id="IPR022655">
    <property type="entry name" value="DUF1553"/>
</dbReference>
<evidence type="ECO:0000256" key="1">
    <source>
        <dbReference type="SAM" id="Coils"/>
    </source>
</evidence>
<dbReference type="InterPro" id="IPR036909">
    <property type="entry name" value="Cyt_c-like_dom_sf"/>
</dbReference>
<evidence type="ECO:0000313" key="7">
    <source>
        <dbReference type="Proteomes" id="UP000427281"/>
    </source>
</evidence>
<evidence type="ECO:0000259" key="4">
    <source>
        <dbReference type="Pfam" id="PF07587"/>
    </source>
</evidence>
<evidence type="ECO:0000259" key="5">
    <source>
        <dbReference type="Pfam" id="PF07635"/>
    </source>
</evidence>
<name>A0A6I6AD56_9PLAN</name>
<dbReference type="Pfam" id="PF07635">
    <property type="entry name" value="PSCyt1"/>
    <property type="match status" value="1"/>
</dbReference>
<keyword evidence="2" id="KW-0732">Signal</keyword>
<evidence type="ECO:0000259" key="3">
    <source>
        <dbReference type="Pfam" id="PF07583"/>
    </source>
</evidence>
<keyword evidence="1" id="KW-0175">Coiled coil</keyword>
<feature type="signal peptide" evidence="2">
    <location>
        <begin position="1"/>
        <end position="29"/>
    </location>
</feature>
<dbReference type="PANTHER" id="PTHR35889:SF3">
    <property type="entry name" value="F-BOX DOMAIN-CONTAINING PROTEIN"/>
    <property type="match status" value="1"/>
</dbReference>
<feature type="domain" description="Cytochrome C Planctomycete-type" evidence="5">
    <location>
        <begin position="57"/>
        <end position="116"/>
    </location>
</feature>
<dbReference type="Pfam" id="PF07583">
    <property type="entry name" value="PSCyt2"/>
    <property type="match status" value="1"/>
</dbReference>
<dbReference type="Proteomes" id="UP000427281">
    <property type="component" value="Chromosome"/>
</dbReference>
<keyword evidence="7" id="KW-1185">Reference proteome</keyword>
<sequence length="869" mass="97894">MYGSQVPRALYAGLSLISALTLSAWSASAAPAPADKPAAGAKIDFEKSIRPLFVKHCQDCHGPDAREGGLRLTSRKNLLLRNDSGEPAIISGKSDQSVLMHRVASKDDSEQMPPADAGERLTAQEIATLKQWIDQGADWPTESEEPKHWAYVPPVKQPLPKVKGTPRVNNAIDAFVVKKLQQQKPALQQAQLAEPARLLRRVSLDLIGLPPTPEQVAAFEKDPSPAAYEKYVDSLLKSPRYGEKWARQWLDLARYADSNGFQADQLREMWLYRDWVINALNRDMPFNQFTIQQIAGDLMPDASLDQKIATGFHRCTTCNVEAGVDPEENRVNQIFDRVNTTGLVWLGTTFECAQCHNHKYDPFTQQDYYQIFAFFNNTPLEVKQVGKSVTFDVTGPKLMVPLSKTAQQQKDQLTKERLALQKQLNQRQKELETGYPAWEEATLALLENSEEGSKVPDKIRKILNTKTDKRTAKQTKALNAYQREQDPDFAALTEQLNEVRQQLNALEPDTSLVMVEMDKPRMNNIFKRGNFLDKGAQVKPQTPESLHPLQAEDTPNRLAFAKWLVAPENPLVARVTVNRWWSQFFGQGIVATQEDFGSQGDPPTHPALLDWLAVEFMEHNWSMKHVHKLIVMSATYQQSSKITPALLEADPYNKLLTRGPRLRLSAETIRDNALAISGLLSTKMGGPPIYPPQPQGLWRHVGRNAPKYNTSTEEDRFRRGVYVIWRRSAPYPSFTNFDAPDRGACTINRSRTNTPLQALTLLNDPAYIEIATGLARRLATHGMNDGMTDRERIAYAFRLCVARQPQDVEVDHLTKVFEQELKHFEDHPQAAQKLISAKDRPEGVGASRMAAWLYVANILLNLDETITKG</sequence>
<reference evidence="6 7" key="1">
    <citation type="submission" date="2019-09" db="EMBL/GenBank/DDBJ databases">
        <title>Gimesia benthica sp. nov., a novel bacterium isolated from deep-sea water of the Northwest Indian Ocean.</title>
        <authorList>
            <person name="Dai X."/>
        </authorList>
    </citation>
    <scope>NUCLEOTIDE SEQUENCE [LARGE SCALE GENOMIC DNA]</scope>
    <source>
        <strain evidence="6 7">E7</strain>
    </source>
</reference>
<dbReference type="AlphaFoldDB" id="A0A6I6AD56"/>
<feature type="domain" description="DUF1553" evidence="4">
    <location>
        <begin position="556"/>
        <end position="816"/>
    </location>
</feature>
<organism evidence="6 7">
    <name type="scientific">Gimesia benthica</name>
    <dbReference type="NCBI Taxonomy" id="2608982"/>
    <lineage>
        <taxon>Bacteria</taxon>
        <taxon>Pseudomonadati</taxon>
        <taxon>Planctomycetota</taxon>
        <taxon>Planctomycetia</taxon>
        <taxon>Planctomycetales</taxon>
        <taxon>Planctomycetaceae</taxon>
        <taxon>Gimesia</taxon>
    </lineage>
</organism>
<dbReference type="GO" id="GO:0020037">
    <property type="term" value="F:heme binding"/>
    <property type="evidence" value="ECO:0007669"/>
    <property type="project" value="InterPro"/>
</dbReference>
<dbReference type="PANTHER" id="PTHR35889">
    <property type="entry name" value="CYCLOINULO-OLIGOSACCHARIDE FRUCTANOTRANSFERASE-RELATED"/>
    <property type="match status" value="1"/>
</dbReference>
<dbReference type="KEGG" id="gim:F1728_13135"/>
<dbReference type="GO" id="GO:0009055">
    <property type="term" value="F:electron transfer activity"/>
    <property type="evidence" value="ECO:0007669"/>
    <property type="project" value="InterPro"/>
</dbReference>
<proteinExistence type="predicted"/>
<dbReference type="RefSeq" id="WP_155364493.1">
    <property type="nucleotide sequence ID" value="NZ_CP043930.1"/>
</dbReference>
<dbReference type="Pfam" id="PF07587">
    <property type="entry name" value="PSD1"/>
    <property type="match status" value="1"/>
</dbReference>
<feature type="coiled-coil region" evidence="1">
    <location>
        <begin position="403"/>
        <end position="430"/>
    </location>
</feature>
<dbReference type="Gene3D" id="1.10.760.10">
    <property type="entry name" value="Cytochrome c-like domain"/>
    <property type="match status" value="1"/>
</dbReference>
<gene>
    <name evidence="6" type="ORF">F1728_13135</name>
</gene>